<reference evidence="1 2" key="1">
    <citation type="journal article" date="2019" name="Genome Biol. Evol.">
        <title>Insights into the evolution of the New World diploid cottons (Gossypium, subgenus Houzingenia) based on genome sequencing.</title>
        <authorList>
            <person name="Grover C.E."/>
            <person name="Arick M.A. 2nd"/>
            <person name="Thrash A."/>
            <person name="Conover J.L."/>
            <person name="Sanders W.S."/>
            <person name="Peterson D.G."/>
            <person name="Frelichowski J.E."/>
            <person name="Scheffler J.A."/>
            <person name="Scheffler B.E."/>
            <person name="Wendel J.F."/>
        </authorList>
    </citation>
    <scope>NUCLEOTIDE SEQUENCE [LARGE SCALE GENOMIC DNA]</scope>
    <source>
        <strain evidence="1">57</strain>
        <tissue evidence="1">Leaf</tissue>
    </source>
</reference>
<dbReference type="Gene3D" id="1.25.40.20">
    <property type="entry name" value="Ankyrin repeat-containing domain"/>
    <property type="match status" value="1"/>
</dbReference>
<dbReference type="OrthoDB" id="1434257at2759"/>
<dbReference type="SMART" id="SM00248">
    <property type="entry name" value="ANK"/>
    <property type="match status" value="3"/>
</dbReference>
<accession>A0A7J8VRA8</accession>
<dbReference type="PANTHER" id="PTHR24128">
    <property type="entry name" value="HOMEOBOX PROTEIN WARIAI"/>
    <property type="match status" value="1"/>
</dbReference>
<gene>
    <name evidence="1" type="ORF">Goklo_005172</name>
</gene>
<dbReference type="Pfam" id="PF12796">
    <property type="entry name" value="Ank_2"/>
    <property type="match status" value="1"/>
</dbReference>
<name>A0A7J8VRA8_9ROSI</name>
<dbReference type="InterPro" id="IPR002110">
    <property type="entry name" value="Ankyrin_rpt"/>
</dbReference>
<organism evidence="1 2">
    <name type="scientific">Gossypium klotzschianum</name>
    <dbReference type="NCBI Taxonomy" id="34286"/>
    <lineage>
        <taxon>Eukaryota</taxon>
        <taxon>Viridiplantae</taxon>
        <taxon>Streptophyta</taxon>
        <taxon>Embryophyta</taxon>
        <taxon>Tracheophyta</taxon>
        <taxon>Spermatophyta</taxon>
        <taxon>Magnoliopsida</taxon>
        <taxon>eudicotyledons</taxon>
        <taxon>Gunneridae</taxon>
        <taxon>Pentapetalae</taxon>
        <taxon>rosids</taxon>
        <taxon>malvids</taxon>
        <taxon>Malvales</taxon>
        <taxon>Malvaceae</taxon>
        <taxon>Malvoideae</taxon>
        <taxon>Gossypium</taxon>
    </lineage>
</organism>
<dbReference type="SUPFAM" id="SSF48403">
    <property type="entry name" value="Ankyrin repeat"/>
    <property type="match status" value="1"/>
</dbReference>
<dbReference type="AlphaFoldDB" id="A0A7J8VRA8"/>
<dbReference type="EMBL" id="JABFAB010000011">
    <property type="protein sequence ID" value="MBA0665298.1"/>
    <property type="molecule type" value="Genomic_DNA"/>
</dbReference>
<dbReference type="PANTHER" id="PTHR24128:SF60">
    <property type="entry name" value="ALPHA-LATROTOXIN-LHE1A-LIKE"/>
    <property type="match status" value="1"/>
</dbReference>
<keyword evidence="2" id="KW-1185">Reference proteome</keyword>
<evidence type="ECO:0008006" key="3">
    <source>
        <dbReference type="Google" id="ProtNLM"/>
    </source>
</evidence>
<protein>
    <recommendedName>
        <fullName evidence="3">Ankyrin repeat-containing protein</fullName>
    </recommendedName>
</protein>
<comment type="caution">
    <text evidence="1">The sequence shown here is derived from an EMBL/GenBank/DDBJ whole genome shotgun (WGS) entry which is preliminary data.</text>
</comment>
<proteinExistence type="predicted"/>
<evidence type="ECO:0000313" key="2">
    <source>
        <dbReference type="Proteomes" id="UP000593573"/>
    </source>
</evidence>
<dbReference type="InterPro" id="IPR036770">
    <property type="entry name" value="Ankyrin_rpt-contain_sf"/>
</dbReference>
<evidence type="ECO:0000313" key="1">
    <source>
        <dbReference type="EMBL" id="MBA0665298.1"/>
    </source>
</evidence>
<dbReference type="Proteomes" id="UP000593573">
    <property type="component" value="Unassembled WGS sequence"/>
</dbReference>
<feature type="non-terminal residue" evidence="1">
    <location>
        <position position="1"/>
    </location>
</feature>
<sequence>ELIANDPYVLQRIDDVPFFHTPLHVAASAGNIEFMMEIIKLKPSFARKLNQGGFSPLHLALQNDKIQAVHRLLRFDKGLVRVKGREDLTPLHHVVQTGNVDLLIKLLKTVFHLAVKNEKFEAFQVMVGWLTRSYHESADRWEEKLLSWADIDGN</sequence>
<feature type="non-terminal residue" evidence="1">
    <location>
        <position position="154"/>
    </location>
</feature>